<keyword evidence="7" id="KW-0862">Zinc</keyword>
<accession>A0ABS5R517</accession>
<evidence type="ECO:0000313" key="15">
    <source>
        <dbReference type="Proteomes" id="UP001166585"/>
    </source>
</evidence>
<evidence type="ECO:0000259" key="13">
    <source>
        <dbReference type="SMART" id="SM00382"/>
    </source>
</evidence>
<dbReference type="Pfam" id="PF12362">
    <property type="entry name" value="DUF3646"/>
    <property type="match status" value="1"/>
</dbReference>
<dbReference type="EMBL" id="JAHCQH010000015">
    <property type="protein sequence ID" value="MBS9476741.1"/>
    <property type="molecule type" value="Genomic_DNA"/>
</dbReference>
<keyword evidence="9 11" id="KW-0239">DNA-directed DNA polymerase</keyword>
<protein>
    <recommendedName>
        <fullName evidence="11">DNA polymerase III subunit gamma/tau</fullName>
        <ecNumber evidence="11">2.7.7.7</ecNumber>
    </recommendedName>
</protein>
<keyword evidence="15" id="KW-1185">Reference proteome</keyword>
<keyword evidence="8 11" id="KW-0067">ATP-binding</keyword>
<evidence type="ECO:0000256" key="6">
    <source>
        <dbReference type="ARBA" id="ARBA00022741"/>
    </source>
</evidence>
<dbReference type="CDD" id="cd18137">
    <property type="entry name" value="HLD_clamp_pol_III_gamma_tau"/>
    <property type="match status" value="1"/>
</dbReference>
<evidence type="ECO:0000256" key="10">
    <source>
        <dbReference type="ARBA" id="ARBA00049244"/>
    </source>
</evidence>
<dbReference type="Pfam" id="PF13177">
    <property type="entry name" value="DNA_pol3_delta2"/>
    <property type="match status" value="1"/>
</dbReference>
<dbReference type="Gene3D" id="3.40.50.300">
    <property type="entry name" value="P-loop containing nucleotide triphosphate hydrolases"/>
    <property type="match status" value="1"/>
</dbReference>
<comment type="subunit">
    <text evidence="11">DNA polymerase III contains a core (composed of alpha, epsilon and theta chains) that associates with a tau subunit. This core dimerizes to form the POLIII' complex. PolIII' associates with the gamma complex (composed of gamma, delta, delta', psi and chi chains) and with the beta chain to form the complete DNA polymerase III complex.</text>
</comment>
<dbReference type="SUPFAM" id="SSF52540">
    <property type="entry name" value="P-loop containing nucleoside triphosphate hydrolases"/>
    <property type="match status" value="1"/>
</dbReference>
<dbReference type="InterPro" id="IPR050238">
    <property type="entry name" value="DNA_Rep/Repair_Clamp_Loader"/>
</dbReference>
<dbReference type="Proteomes" id="UP001166585">
    <property type="component" value="Unassembled WGS sequence"/>
</dbReference>
<keyword evidence="6 11" id="KW-0547">Nucleotide-binding</keyword>
<dbReference type="PANTHER" id="PTHR11669:SF0">
    <property type="entry name" value="PROTEIN STICHEL-LIKE 2"/>
    <property type="match status" value="1"/>
</dbReference>
<comment type="similarity">
    <text evidence="1 11">Belongs to the DnaX/STICHEL family.</text>
</comment>
<reference evidence="14" key="1">
    <citation type="submission" date="2021-05" db="EMBL/GenBank/DDBJ databases">
        <authorList>
            <person name="Sun Q."/>
            <person name="Inoue M."/>
        </authorList>
    </citation>
    <scope>NUCLEOTIDE SEQUENCE</scope>
    <source>
        <strain evidence="14">VKM B-3255</strain>
    </source>
</reference>
<dbReference type="NCBIfam" id="TIGR02397">
    <property type="entry name" value="dnaX_nterm"/>
    <property type="match status" value="1"/>
</dbReference>
<dbReference type="SUPFAM" id="SSF48019">
    <property type="entry name" value="post-AAA+ oligomerization domain-like"/>
    <property type="match status" value="1"/>
</dbReference>
<feature type="region of interest" description="Disordered" evidence="12">
    <location>
        <begin position="469"/>
        <end position="503"/>
    </location>
</feature>
<dbReference type="RefSeq" id="WP_213754598.1">
    <property type="nucleotide sequence ID" value="NZ_JAHCQH010000015.1"/>
</dbReference>
<evidence type="ECO:0000256" key="8">
    <source>
        <dbReference type="ARBA" id="ARBA00022840"/>
    </source>
</evidence>
<organism evidence="14 15">
    <name type="scientific">Ancylobacter radicis</name>
    <dbReference type="NCBI Taxonomy" id="2836179"/>
    <lineage>
        <taxon>Bacteria</taxon>
        <taxon>Pseudomonadati</taxon>
        <taxon>Pseudomonadota</taxon>
        <taxon>Alphaproteobacteria</taxon>
        <taxon>Hyphomicrobiales</taxon>
        <taxon>Xanthobacteraceae</taxon>
        <taxon>Ancylobacter</taxon>
    </lineage>
</organism>
<feature type="region of interest" description="Disordered" evidence="12">
    <location>
        <begin position="627"/>
        <end position="655"/>
    </location>
</feature>
<keyword evidence="5" id="KW-0479">Metal-binding</keyword>
<name>A0ABS5R517_9HYPH</name>
<evidence type="ECO:0000256" key="12">
    <source>
        <dbReference type="SAM" id="MobiDB-lite"/>
    </source>
</evidence>
<comment type="function">
    <text evidence="11">DNA polymerase III is a complex, multichain enzyme responsible for most of the replicative synthesis in bacteria. This DNA polymerase also exhibits 3' to 5' exonuclease activity.</text>
</comment>
<keyword evidence="2 11" id="KW-0808">Transferase</keyword>
<dbReference type="InterPro" id="IPR022754">
    <property type="entry name" value="DNA_pol_III_gamma-3"/>
</dbReference>
<keyword evidence="4 11" id="KW-0235">DNA replication</keyword>
<dbReference type="EC" id="2.7.7.7" evidence="11"/>
<evidence type="ECO:0000256" key="9">
    <source>
        <dbReference type="ARBA" id="ARBA00022932"/>
    </source>
</evidence>
<comment type="caution">
    <text evidence="14">The sequence shown here is derived from an EMBL/GenBank/DDBJ whole genome shotgun (WGS) entry which is preliminary data.</text>
</comment>
<evidence type="ECO:0000256" key="5">
    <source>
        <dbReference type="ARBA" id="ARBA00022723"/>
    </source>
</evidence>
<evidence type="ECO:0000256" key="2">
    <source>
        <dbReference type="ARBA" id="ARBA00022679"/>
    </source>
</evidence>
<feature type="domain" description="AAA+ ATPase" evidence="13">
    <location>
        <begin position="75"/>
        <end position="225"/>
    </location>
</feature>
<comment type="catalytic activity">
    <reaction evidence="10 11">
        <text>DNA(n) + a 2'-deoxyribonucleoside 5'-triphosphate = DNA(n+1) + diphosphate</text>
        <dbReference type="Rhea" id="RHEA:22508"/>
        <dbReference type="Rhea" id="RHEA-COMP:17339"/>
        <dbReference type="Rhea" id="RHEA-COMP:17340"/>
        <dbReference type="ChEBI" id="CHEBI:33019"/>
        <dbReference type="ChEBI" id="CHEBI:61560"/>
        <dbReference type="ChEBI" id="CHEBI:173112"/>
        <dbReference type="EC" id="2.7.7.7"/>
    </reaction>
</comment>
<dbReference type="SMART" id="SM00382">
    <property type="entry name" value="AAA"/>
    <property type="match status" value="1"/>
</dbReference>
<dbReference type="InterPro" id="IPR012763">
    <property type="entry name" value="DNA_pol_III_sug/sutau_N"/>
</dbReference>
<keyword evidence="3 11" id="KW-0548">Nucleotidyltransferase</keyword>
<evidence type="ECO:0000256" key="3">
    <source>
        <dbReference type="ARBA" id="ARBA00022695"/>
    </source>
</evidence>
<dbReference type="Pfam" id="PF12169">
    <property type="entry name" value="DNA_pol3_gamma3"/>
    <property type="match status" value="1"/>
</dbReference>
<gene>
    <name evidence="11" type="primary">dnaX</name>
    <name evidence="14" type="ORF">KIP89_06450</name>
</gene>
<dbReference type="InterPro" id="IPR045085">
    <property type="entry name" value="HLD_clamp_pol_III_gamma_tau"/>
</dbReference>
<dbReference type="NCBIfam" id="NF006585">
    <property type="entry name" value="PRK09111.1"/>
    <property type="match status" value="1"/>
</dbReference>
<evidence type="ECO:0000256" key="4">
    <source>
        <dbReference type="ARBA" id="ARBA00022705"/>
    </source>
</evidence>
<evidence type="ECO:0000313" key="14">
    <source>
        <dbReference type="EMBL" id="MBS9476741.1"/>
    </source>
</evidence>
<feature type="region of interest" description="Disordered" evidence="12">
    <location>
        <begin position="425"/>
        <end position="457"/>
    </location>
</feature>
<feature type="compositionally biased region" description="Gly residues" evidence="12">
    <location>
        <begin position="433"/>
        <end position="456"/>
    </location>
</feature>
<dbReference type="Gene3D" id="1.10.8.60">
    <property type="match status" value="1"/>
</dbReference>
<dbReference type="GO" id="GO:0003887">
    <property type="term" value="F:DNA-directed DNA polymerase activity"/>
    <property type="evidence" value="ECO:0007669"/>
    <property type="project" value="UniProtKB-EC"/>
</dbReference>
<dbReference type="InterPro" id="IPR022107">
    <property type="entry name" value="DNA_pol_III_gamma/tau_C"/>
</dbReference>
<dbReference type="InterPro" id="IPR027417">
    <property type="entry name" value="P-loop_NTPase"/>
</dbReference>
<dbReference type="CDD" id="cd00009">
    <property type="entry name" value="AAA"/>
    <property type="match status" value="1"/>
</dbReference>
<proteinExistence type="inferred from homology"/>
<feature type="region of interest" description="Disordered" evidence="12">
    <location>
        <begin position="1"/>
        <end position="29"/>
    </location>
</feature>
<evidence type="ECO:0000256" key="7">
    <source>
        <dbReference type="ARBA" id="ARBA00022833"/>
    </source>
</evidence>
<dbReference type="InterPro" id="IPR003593">
    <property type="entry name" value="AAA+_ATPase"/>
</dbReference>
<dbReference type="InterPro" id="IPR008921">
    <property type="entry name" value="DNA_pol3_clamp-load_cplx_C"/>
</dbReference>
<dbReference type="Pfam" id="PF22608">
    <property type="entry name" value="DNAX_ATPase_lid"/>
    <property type="match status" value="1"/>
</dbReference>
<evidence type="ECO:0000256" key="1">
    <source>
        <dbReference type="ARBA" id="ARBA00006360"/>
    </source>
</evidence>
<evidence type="ECO:0000256" key="11">
    <source>
        <dbReference type="RuleBase" id="RU364063"/>
    </source>
</evidence>
<dbReference type="Gene3D" id="1.20.272.10">
    <property type="match status" value="1"/>
</dbReference>
<sequence length="655" mass="69184">MSADSPDLPATEDIDASDVDASPGFDLGKAPQSLRGAVTPYRVLARKYRPQTFTDLIGQEAMVRTLKNAFSSGRIAQAYILTGVRGVGKTTTARILARALNYEPMDGPAGGGAPTLDMPVLGRHCRDIIESRHVDVQEMDAASNTGIGDIREIIEAARYKPVLARYKVFIIDEVHMLSTAAFNGLLKTLEEPPEHVKFIFATTEIRKVPVTVLSRTQRFDLRRVDAGTLARHLRGICDAEGVGIDVEALSLVARAAEGSVRDALSLLDQAIAHAGGTVHGEQVRALLGLADRGRVIDLFEALMKGDIGQALAELREQYDSGADPAVVLTDLAEFTHLVTKLKILPQTADDPALIEAERTRGRDFANALSMRVLSRAWQMLNRGLAEVQQAAKPMQAAEMVLVRLAYASDLPTPDEALRRLRDGAEDAPARPPAGGGAPSGGGSAGGGNSGGGGGGSAAMAMAPRFAAPRALPSSAPSSTPSASSHLSLAARGTPQPAAPAQEQPGVAVGTLAELVALAAQKRDLKAKFALENQIRPVSFEDGKLEFSLAPGASMALVQELQTKISAWTGKRWLVAVSREEGDSTLAEQAKSARESLLTDVRANPLVAAVLARFPGASVVDVRTQVADEGPPAGSLDEYEMMAARDDAGPDDDLDF</sequence>
<dbReference type="PANTHER" id="PTHR11669">
    <property type="entry name" value="REPLICATION FACTOR C / DNA POLYMERASE III GAMMA-TAU SUBUNIT"/>
    <property type="match status" value="1"/>
</dbReference>